<evidence type="ECO:0000313" key="10">
    <source>
        <dbReference type="EMBL" id="KAG5452009.1"/>
    </source>
</evidence>
<evidence type="ECO:0000256" key="7">
    <source>
        <dbReference type="ARBA" id="ARBA00023163"/>
    </source>
</evidence>
<name>A0A8T1MSM4_CLOSI</name>
<protein>
    <recommendedName>
        <fullName evidence="3">Mediator of RNA polymerase II transcription subunit 28</fullName>
    </recommendedName>
    <alternativeName>
        <fullName evidence="9">Mediator complex subunit 28</fullName>
    </alternativeName>
</protein>
<dbReference type="EMBL" id="NIRI02000042">
    <property type="protein sequence ID" value="KAG5452009.1"/>
    <property type="molecule type" value="Genomic_DNA"/>
</dbReference>
<keyword evidence="4" id="KW-0805">Transcription regulation</keyword>
<comment type="similarity">
    <text evidence="2">Belongs to the Mediator complex subunit 28 family.</text>
</comment>
<proteinExistence type="inferred from homology"/>
<dbReference type="AlphaFoldDB" id="A0A8T1MSM4"/>
<reference evidence="10 11" key="2">
    <citation type="journal article" date="2021" name="Genomics">
        <title>High-quality reference genome for Clonorchis sinensis.</title>
        <authorList>
            <person name="Young N.D."/>
            <person name="Stroehlein A.J."/>
            <person name="Kinkar L."/>
            <person name="Wang T."/>
            <person name="Sohn W.M."/>
            <person name="Chang B.C.H."/>
            <person name="Kaur P."/>
            <person name="Weisz D."/>
            <person name="Dudchenko O."/>
            <person name="Aiden E.L."/>
            <person name="Korhonen P.K."/>
            <person name="Gasser R.B."/>
        </authorList>
    </citation>
    <scope>NUCLEOTIDE SEQUENCE [LARGE SCALE GENOMIC DNA]</scope>
    <source>
        <strain evidence="10">Cs-k2</strain>
    </source>
</reference>
<evidence type="ECO:0000256" key="3">
    <source>
        <dbReference type="ARBA" id="ARBA00019683"/>
    </source>
</evidence>
<keyword evidence="6" id="KW-0010">Activator</keyword>
<dbReference type="GO" id="GO:0016592">
    <property type="term" value="C:mediator complex"/>
    <property type="evidence" value="ECO:0007669"/>
    <property type="project" value="TreeGrafter"/>
</dbReference>
<dbReference type="PANTHER" id="PTHR13512:SF2">
    <property type="entry name" value="MEDIATOR OF RNA POLYMERASE II TRANSCRIPTION SUBUNIT 28"/>
    <property type="match status" value="1"/>
</dbReference>
<gene>
    <name evidence="10" type="ORF">CSKR_201569</name>
</gene>
<keyword evidence="11" id="KW-1185">Reference proteome</keyword>
<dbReference type="PANTHER" id="PTHR13512">
    <property type="entry name" value="MEDIATOR COMPLEX SUBUNIT 28"/>
    <property type="match status" value="1"/>
</dbReference>
<evidence type="ECO:0000313" key="11">
    <source>
        <dbReference type="Proteomes" id="UP000286415"/>
    </source>
</evidence>
<evidence type="ECO:0000256" key="8">
    <source>
        <dbReference type="ARBA" id="ARBA00023242"/>
    </source>
</evidence>
<evidence type="ECO:0000256" key="1">
    <source>
        <dbReference type="ARBA" id="ARBA00004123"/>
    </source>
</evidence>
<evidence type="ECO:0000256" key="2">
    <source>
        <dbReference type="ARBA" id="ARBA00005571"/>
    </source>
</evidence>
<sequence>MDQTSETHDTPDEDNQVWANFESQLDNIFLVLSSTNASADSDTSESRHGINDRHMASLLEACRDLDSWFVKKRFLLSSQRSDLLLQEELDAMQSETARKEKLIAETKVKLKQYVDSISAIVEQFTSDLSYRPQLT</sequence>
<dbReference type="Proteomes" id="UP000286415">
    <property type="component" value="Unassembled WGS sequence"/>
</dbReference>
<dbReference type="OrthoDB" id="2286203at2759"/>
<evidence type="ECO:0000256" key="4">
    <source>
        <dbReference type="ARBA" id="ARBA00023015"/>
    </source>
</evidence>
<evidence type="ECO:0000256" key="6">
    <source>
        <dbReference type="ARBA" id="ARBA00023159"/>
    </source>
</evidence>
<comment type="caution">
    <text evidence="10">The sequence shown here is derived from an EMBL/GenBank/DDBJ whole genome shotgun (WGS) entry which is preliminary data.</text>
</comment>
<keyword evidence="8" id="KW-0539">Nucleus</keyword>
<keyword evidence="5" id="KW-0175">Coiled coil</keyword>
<comment type="subcellular location">
    <subcellularLocation>
        <location evidence="1">Nucleus</location>
    </subcellularLocation>
</comment>
<evidence type="ECO:0000256" key="5">
    <source>
        <dbReference type="ARBA" id="ARBA00023054"/>
    </source>
</evidence>
<dbReference type="InterPro" id="IPR021640">
    <property type="entry name" value="Mediator_Med28"/>
</dbReference>
<dbReference type="Pfam" id="PF11594">
    <property type="entry name" value="Med28"/>
    <property type="match status" value="1"/>
</dbReference>
<reference evidence="10 11" key="1">
    <citation type="journal article" date="2018" name="Biotechnol. Adv.">
        <title>Improved genomic resources and new bioinformatic workflow for the carcinogenic parasite Clonorchis sinensis: Biotechnological implications.</title>
        <authorList>
            <person name="Wang D."/>
            <person name="Korhonen P.K."/>
            <person name="Gasser R.B."/>
            <person name="Young N.D."/>
        </authorList>
    </citation>
    <scope>NUCLEOTIDE SEQUENCE [LARGE SCALE GENOMIC DNA]</scope>
    <source>
        <strain evidence="10">Cs-k2</strain>
    </source>
</reference>
<evidence type="ECO:0000256" key="9">
    <source>
        <dbReference type="ARBA" id="ARBA00031964"/>
    </source>
</evidence>
<accession>A0A8T1MSM4</accession>
<organism evidence="10 11">
    <name type="scientific">Clonorchis sinensis</name>
    <name type="common">Chinese liver fluke</name>
    <dbReference type="NCBI Taxonomy" id="79923"/>
    <lineage>
        <taxon>Eukaryota</taxon>
        <taxon>Metazoa</taxon>
        <taxon>Spiralia</taxon>
        <taxon>Lophotrochozoa</taxon>
        <taxon>Platyhelminthes</taxon>
        <taxon>Trematoda</taxon>
        <taxon>Digenea</taxon>
        <taxon>Opisthorchiida</taxon>
        <taxon>Opisthorchiata</taxon>
        <taxon>Opisthorchiidae</taxon>
        <taxon>Clonorchis</taxon>
    </lineage>
</organism>
<keyword evidence="7" id="KW-0804">Transcription</keyword>